<name>A0A381DJG8_9BACT</name>
<dbReference type="Proteomes" id="UP000254920">
    <property type="component" value="Unassembled WGS sequence"/>
</dbReference>
<evidence type="ECO:0000313" key="1">
    <source>
        <dbReference type="EMBL" id="SUX10833.1"/>
    </source>
</evidence>
<sequence length="63" mass="6848">MQEARRKFLKKAAKASAGVGVVVAAATAANAVSVSKISNSKGKHSEVLYWKSEAWEKFYKVAY</sequence>
<protein>
    <submittedName>
        <fullName evidence="1">Uncharacterized protein</fullName>
    </submittedName>
</protein>
<accession>A0A381DJG8</accession>
<dbReference type="AlphaFoldDB" id="A0A381DJG8"/>
<dbReference type="RefSeq" id="WP_089183194.1">
    <property type="nucleotide sequence ID" value="NZ_CP043427.1"/>
</dbReference>
<gene>
    <name evidence="1" type="ORF">NCTC12475_01044</name>
</gene>
<dbReference type="EMBL" id="UFVD01000001">
    <property type="protein sequence ID" value="SUX10833.1"/>
    <property type="molecule type" value="Genomic_DNA"/>
</dbReference>
<proteinExistence type="predicted"/>
<dbReference type="PROSITE" id="PS51318">
    <property type="entry name" value="TAT"/>
    <property type="match status" value="1"/>
</dbReference>
<organism evidence="1 2">
    <name type="scientific">Campylobacter sputorum subsp. sputorum</name>
    <dbReference type="NCBI Taxonomy" id="32024"/>
    <lineage>
        <taxon>Bacteria</taxon>
        <taxon>Pseudomonadati</taxon>
        <taxon>Campylobacterota</taxon>
        <taxon>Epsilonproteobacteria</taxon>
        <taxon>Campylobacterales</taxon>
        <taxon>Campylobacteraceae</taxon>
        <taxon>Campylobacter</taxon>
    </lineage>
</organism>
<dbReference type="InterPro" id="IPR006311">
    <property type="entry name" value="TAT_signal"/>
</dbReference>
<evidence type="ECO:0000313" key="2">
    <source>
        <dbReference type="Proteomes" id="UP000254920"/>
    </source>
</evidence>
<dbReference type="GeneID" id="93091465"/>
<keyword evidence="2" id="KW-1185">Reference proteome</keyword>
<reference evidence="1 2" key="1">
    <citation type="submission" date="2018-06" db="EMBL/GenBank/DDBJ databases">
        <authorList>
            <consortium name="Pathogen Informatics"/>
            <person name="Doyle S."/>
        </authorList>
    </citation>
    <scope>NUCLEOTIDE SEQUENCE [LARGE SCALE GENOMIC DNA]</scope>
    <source>
        <strain evidence="1 2">NCTC12475</strain>
    </source>
</reference>